<protein>
    <submittedName>
        <fullName evidence="1">Uncharacterized protein</fullName>
    </submittedName>
</protein>
<name>A0ABN8IBD7_9NEOP</name>
<accession>A0ABN8IBD7</accession>
<keyword evidence="2" id="KW-1185">Reference proteome</keyword>
<feature type="non-terminal residue" evidence="1">
    <location>
        <position position="151"/>
    </location>
</feature>
<evidence type="ECO:0000313" key="1">
    <source>
        <dbReference type="EMBL" id="CAH2050765.1"/>
    </source>
</evidence>
<reference evidence="1" key="1">
    <citation type="submission" date="2022-03" db="EMBL/GenBank/DDBJ databases">
        <authorList>
            <person name="Martin H S."/>
        </authorList>
    </citation>
    <scope>NUCLEOTIDE SEQUENCE</scope>
</reference>
<organism evidence="1 2">
    <name type="scientific">Iphiclides podalirius</name>
    <name type="common">scarce swallowtail</name>
    <dbReference type="NCBI Taxonomy" id="110791"/>
    <lineage>
        <taxon>Eukaryota</taxon>
        <taxon>Metazoa</taxon>
        <taxon>Ecdysozoa</taxon>
        <taxon>Arthropoda</taxon>
        <taxon>Hexapoda</taxon>
        <taxon>Insecta</taxon>
        <taxon>Pterygota</taxon>
        <taxon>Neoptera</taxon>
        <taxon>Endopterygota</taxon>
        <taxon>Lepidoptera</taxon>
        <taxon>Glossata</taxon>
        <taxon>Ditrysia</taxon>
        <taxon>Papilionoidea</taxon>
        <taxon>Papilionidae</taxon>
        <taxon>Papilioninae</taxon>
        <taxon>Iphiclides</taxon>
    </lineage>
</organism>
<proteinExistence type="predicted"/>
<sequence>MTYHYSKYSQHSPKNRAPTNAVAIGTQLSTPTKDGNCVSNLVSCNLTSLRSRARRGRKKFNKPNLKRKLNKHQPRSICLSRAASKSFAETSNGRGDSVAPLTCAPVGYSGREQSSHVRRCSRLRAEYFFQCTHGGTGARVDACTARAFGIV</sequence>
<gene>
    <name evidence="1" type="ORF">IPOD504_LOCUS7660</name>
</gene>
<dbReference type="Proteomes" id="UP000837857">
    <property type="component" value="Chromosome 2"/>
</dbReference>
<evidence type="ECO:0000313" key="2">
    <source>
        <dbReference type="Proteomes" id="UP000837857"/>
    </source>
</evidence>
<dbReference type="EMBL" id="OW152814">
    <property type="protein sequence ID" value="CAH2050765.1"/>
    <property type="molecule type" value="Genomic_DNA"/>
</dbReference>